<dbReference type="GO" id="GO:0035336">
    <property type="term" value="P:long-chain fatty-acyl-CoA metabolic process"/>
    <property type="evidence" value="ECO:0007669"/>
    <property type="project" value="TreeGrafter"/>
</dbReference>
<comment type="caution">
    <text evidence="7">The sequence shown here is derived from an EMBL/GenBank/DDBJ whole genome shotgun (WGS) entry which is preliminary data.</text>
</comment>
<dbReference type="Proteomes" id="UP001497472">
    <property type="component" value="Unassembled WGS sequence"/>
</dbReference>
<dbReference type="GO" id="GO:0005777">
    <property type="term" value="C:peroxisome"/>
    <property type="evidence" value="ECO:0007669"/>
    <property type="project" value="TreeGrafter"/>
</dbReference>
<dbReference type="Pfam" id="PF03015">
    <property type="entry name" value="Sterile"/>
    <property type="match status" value="1"/>
</dbReference>
<name>A0AAV1JDP2_9NEOP</name>
<keyword evidence="4" id="KW-0521">NADP</keyword>
<reference evidence="7 8" key="1">
    <citation type="submission" date="2023-11" db="EMBL/GenBank/DDBJ databases">
        <authorList>
            <person name="Okamura Y."/>
        </authorList>
    </citation>
    <scope>NUCLEOTIDE SEQUENCE [LARGE SCALE GENOMIC DNA]</scope>
</reference>
<dbReference type="Pfam" id="PF07993">
    <property type="entry name" value="NAD_binding_4"/>
    <property type="match status" value="1"/>
</dbReference>
<feature type="domain" description="Thioester reductase (TE)" evidence="6">
    <location>
        <begin position="26"/>
        <end position="296"/>
    </location>
</feature>
<dbReference type="EC" id="1.2.1.84" evidence="4"/>
<evidence type="ECO:0000313" key="7">
    <source>
        <dbReference type="EMBL" id="CAK1546545.1"/>
    </source>
</evidence>
<evidence type="ECO:0000259" key="5">
    <source>
        <dbReference type="Pfam" id="PF03015"/>
    </source>
</evidence>
<dbReference type="Gene3D" id="3.40.50.720">
    <property type="entry name" value="NAD(P)-binding Rossmann-like Domain"/>
    <property type="match status" value="1"/>
</dbReference>
<gene>
    <name evidence="7" type="ORF">LNINA_LOCUS6108</name>
</gene>
<keyword evidence="2 4" id="KW-0444">Lipid biosynthesis</keyword>
<comment type="function">
    <text evidence="4">Catalyzes the reduction of fatty acyl-CoA to fatty alcohols.</text>
</comment>
<evidence type="ECO:0000256" key="2">
    <source>
        <dbReference type="ARBA" id="ARBA00022516"/>
    </source>
</evidence>
<keyword evidence="8" id="KW-1185">Reference proteome</keyword>
<dbReference type="InterPro" id="IPR033640">
    <property type="entry name" value="FAR_C"/>
</dbReference>
<evidence type="ECO:0000256" key="1">
    <source>
        <dbReference type="ARBA" id="ARBA00005928"/>
    </source>
</evidence>
<sequence length="521" mass="59104">MASCLHFPSQEYIPVADFYAEKSIFVTGGTGFMGKVLVEKLLRSCPKIKNIYLLMRPKRGQDVASRLCELIQSPLFETLRRERPQELNKIVPIVGDITEPELGISAADQAMLCQKVSVVFHSAATVKFDEKLKLSVTINMLGTQQLVQLCHRMLGLEALVHVSTAYCNCEREIVEETVYAPPAHPEHVVTLVQTLPDDLVDRITPDLVGDRPNTYTFTKALAEDMLIKESGNLPVAIVRPSIVLSSVKEPVKGWVDNWNGPNGIIAAVGKGVFRTMLGTGEKVADLVPVDTVINLMIVCAWRTHLRRGEGVVVYNCCTGQQNPITWRRFVKTSFKYMRKHPFSDLVWYPGGDITNNRLKHSIITLLQHRAPAALLDLISTVTGRKPTMMRVQNKLEKASACLEYFTTRQWAFCDDNVKALCSFLSPQDRITFDFDVSKIDWDAYIESYVLGIRRFLFKESPDTLPKSRTILWRLHIVHTLTQVATVFFLWRFLFSRSTALRTLWHRIFDLLTRIARLLPIA</sequence>
<keyword evidence="4" id="KW-0560">Oxidoreductase</keyword>
<dbReference type="InterPro" id="IPR013120">
    <property type="entry name" value="FAR_NAD-bd"/>
</dbReference>
<keyword evidence="3 4" id="KW-0443">Lipid metabolism</keyword>
<dbReference type="CDD" id="cd09071">
    <property type="entry name" value="FAR_C"/>
    <property type="match status" value="1"/>
</dbReference>
<protein>
    <recommendedName>
        <fullName evidence="4">Fatty acyl-CoA reductase</fullName>
        <ecNumber evidence="4">1.2.1.84</ecNumber>
    </recommendedName>
</protein>
<dbReference type="PANTHER" id="PTHR11011:SF116">
    <property type="entry name" value="FATTY ACYL-COA REDUCTASE CG5065-RELATED"/>
    <property type="match status" value="1"/>
</dbReference>
<evidence type="ECO:0000256" key="3">
    <source>
        <dbReference type="ARBA" id="ARBA00023098"/>
    </source>
</evidence>
<dbReference type="FunFam" id="3.40.50.720:FF:000370">
    <property type="entry name" value="Fatty acyl-CoA reductase"/>
    <property type="match status" value="1"/>
</dbReference>
<evidence type="ECO:0000259" key="6">
    <source>
        <dbReference type="Pfam" id="PF07993"/>
    </source>
</evidence>
<organism evidence="7 8">
    <name type="scientific">Leptosia nina</name>
    <dbReference type="NCBI Taxonomy" id="320188"/>
    <lineage>
        <taxon>Eukaryota</taxon>
        <taxon>Metazoa</taxon>
        <taxon>Ecdysozoa</taxon>
        <taxon>Arthropoda</taxon>
        <taxon>Hexapoda</taxon>
        <taxon>Insecta</taxon>
        <taxon>Pterygota</taxon>
        <taxon>Neoptera</taxon>
        <taxon>Endopterygota</taxon>
        <taxon>Lepidoptera</taxon>
        <taxon>Glossata</taxon>
        <taxon>Ditrysia</taxon>
        <taxon>Papilionoidea</taxon>
        <taxon>Pieridae</taxon>
        <taxon>Pierinae</taxon>
        <taxon>Leptosia</taxon>
    </lineage>
</organism>
<dbReference type="EMBL" id="CAVLEF010000008">
    <property type="protein sequence ID" value="CAK1546545.1"/>
    <property type="molecule type" value="Genomic_DNA"/>
</dbReference>
<dbReference type="SUPFAM" id="SSF51735">
    <property type="entry name" value="NAD(P)-binding Rossmann-fold domains"/>
    <property type="match status" value="1"/>
</dbReference>
<dbReference type="GO" id="GO:0102965">
    <property type="term" value="F:alcohol-forming long-chain fatty acyl-CoA reductase activity"/>
    <property type="evidence" value="ECO:0007669"/>
    <property type="project" value="UniProtKB-EC"/>
</dbReference>
<dbReference type="PANTHER" id="PTHR11011">
    <property type="entry name" value="MALE STERILITY PROTEIN 2-RELATED"/>
    <property type="match status" value="1"/>
</dbReference>
<feature type="domain" description="Fatty acyl-CoA reductase C-terminal" evidence="5">
    <location>
        <begin position="368"/>
        <end position="459"/>
    </location>
</feature>
<comment type="catalytic activity">
    <reaction evidence="4">
        <text>a long-chain fatty acyl-CoA + 2 NADPH + 2 H(+) = a long-chain primary fatty alcohol + 2 NADP(+) + CoA</text>
        <dbReference type="Rhea" id="RHEA:52716"/>
        <dbReference type="ChEBI" id="CHEBI:15378"/>
        <dbReference type="ChEBI" id="CHEBI:57287"/>
        <dbReference type="ChEBI" id="CHEBI:57783"/>
        <dbReference type="ChEBI" id="CHEBI:58349"/>
        <dbReference type="ChEBI" id="CHEBI:77396"/>
        <dbReference type="ChEBI" id="CHEBI:83139"/>
        <dbReference type="EC" id="1.2.1.84"/>
    </reaction>
</comment>
<comment type="similarity">
    <text evidence="1 4">Belongs to the fatty acyl-CoA reductase family.</text>
</comment>
<evidence type="ECO:0000313" key="8">
    <source>
        <dbReference type="Proteomes" id="UP001497472"/>
    </source>
</evidence>
<dbReference type="AlphaFoldDB" id="A0AAV1JDP2"/>
<dbReference type="CDD" id="cd05236">
    <property type="entry name" value="FAR-N_SDR_e"/>
    <property type="match status" value="1"/>
</dbReference>
<accession>A0AAV1JDP2</accession>
<dbReference type="InterPro" id="IPR026055">
    <property type="entry name" value="FAR"/>
</dbReference>
<dbReference type="GO" id="GO:0080019">
    <property type="term" value="F:alcohol-forming very long-chain fatty acyl-CoA reductase activity"/>
    <property type="evidence" value="ECO:0007669"/>
    <property type="project" value="InterPro"/>
</dbReference>
<dbReference type="InterPro" id="IPR036291">
    <property type="entry name" value="NAD(P)-bd_dom_sf"/>
</dbReference>
<evidence type="ECO:0000256" key="4">
    <source>
        <dbReference type="RuleBase" id="RU363097"/>
    </source>
</evidence>
<proteinExistence type="inferred from homology"/>